<dbReference type="KEGG" id="tsph:KIH39_02800"/>
<evidence type="ECO:0000313" key="3">
    <source>
        <dbReference type="Proteomes" id="UP000676194"/>
    </source>
</evidence>
<sequence>MIEMEQKYRIDDPRKIEELLRSEGAQYDRKEKHVDLFFSAPDRNFGETDEVLRLRCVDDQSVLTYKGPRQNSEIKARKEIEAELKSGNRDRQALIGILQALGYQSALSVEKTRDNWKWNFQQLDIHVCLDRLESVGDFLELEVVGDASELSRIKKTFEAAEKLLGLTVREERSYLRMVLELL</sequence>
<dbReference type="InterPro" id="IPR023577">
    <property type="entry name" value="CYTH_domain"/>
</dbReference>
<dbReference type="InterPro" id="IPR008173">
    <property type="entry name" value="Adenylyl_cyclase_CyaB"/>
</dbReference>
<dbReference type="SMART" id="SM01118">
    <property type="entry name" value="CYTH"/>
    <property type="match status" value="1"/>
</dbReference>
<dbReference type="Proteomes" id="UP000676194">
    <property type="component" value="Chromosome"/>
</dbReference>
<dbReference type="PANTHER" id="PTHR21028:SF2">
    <property type="entry name" value="CYTH DOMAIN-CONTAINING PROTEIN"/>
    <property type="match status" value="1"/>
</dbReference>
<proteinExistence type="predicted"/>
<dbReference type="SUPFAM" id="SSF55154">
    <property type="entry name" value="CYTH-like phosphatases"/>
    <property type="match status" value="1"/>
</dbReference>
<dbReference type="Gene3D" id="2.40.320.10">
    <property type="entry name" value="Hypothetical Protein Pfu-838710-001"/>
    <property type="match status" value="1"/>
</dbReference>
<dbReference type="RefSeq" id="WP_213497757.1">
    <property type="nucleotide sequence ID" value="NZ_CP074694.1"/>
</dbReference>
<protein>
    <submittedName>
        <fullName evidence="2">Class IV adenylate cyclase</fullName>
    </submittedName>
</protein>
<feature type="domain" description="CYTH" evidence="1">
    <location>
        <begin position="1"/>
        <end position="180"/>
    </location>
</feature>
<accession>A0A8E6B7N7</accession>
<dbReference type="PROSITE" id="PS51707">
    <property type="entry name" value="CYTH"/>
    <property type="match status" value="1"/>
</dbReference>
<evidence type="ECO:0000259" key="1">
    <source>
        <dbReference type="PROSITE" id="PS51707"/>
    </source>
</evidence>
<dbReference type="CDD" id="cd07890">
    <property type="entry name" value="CYTH-like_AC_IV-like"/>
    <property type="match status" value="1"/>
</dbReference>
<organism evidence="2 3">
    <name type="scientific">Telmatocola sphagniphila</name>
    <dbReference type="NCBI Taxonomy" id="1123043"/>
    <lineage>
        <taxon>Bacteria</taxon>
        <taxon>Pseudomonadati</taxon>
        <taxon>Planctomycetota</taxon>
        <taxon>Planctomycetia</taxon>
        <taxon>Gemmatales</taxon>
        <taxon>Gemmataceae</taxon>
    </lineage>
</organism>
<gene>
    <name evidence="2" type="primary">cyaB</name>
    <name evidence="2" type="ORF">KIH39_02800</name>
</gene>
<dbReference type="Pfam" id="PF01928">
    <property type="entry name" value="CYTH"/>
    <property type="match status" value="1"/>
</dbReference>
<keyword evidence="3" id="KW-1185">Reference proteome</keyword>
<name>A0A8E6B7N7_9BACT</name>
<dbReference type="PANTHER" id="PTHR21028">
    <property type="entry name" value="SI:CH211-156B7.4"/>
    <property type="match status" value="1"/>
</dbReference>
<dbReference type="InterPro" id="IPR033469">
    <property type="entry name" value="CYTH-like_dom_sf"/>
</dbReference>
<dbReference type="NCBIfam" id="TIGR00318">
    <property type="entry name" value="cyaB"/>
    <property type="match status" value="1"/>
</dbReference>
<evidence type="ECO:0000313" key="2">
    <source>
        <dbReference type="EMBL" id="QVL32867.1"/>
    </source>
</evidence>
<dbReference type="AlphaFoldDB" id="A0A8E6B7N7"/>
<reference evidence="2" key="1">
    <citation type="submission" date="2021-05" db="EMBL/GenBank/DDBJ databases">
        <title>Complete genome sequence of the cellulolytic planctomycete Telmatocola sphagniphila SP2T and characterization of the first cellulase from planctomycetes.</title>
        <authorList>
            <person name="Rakitin A.L."/>
            <person name="Beletsky A.V."/>
            <person name="Naumoff D.G."/>
            <person name="Kulichevskaya I.S."/>
            <person name="Mardanov A.V."/>
            <person name="Ravin N.V."/>
            <person name="Dedysh S.N."/>
        </authorList>
    </citation>
    <scope>NUCLEOTIDE SEQUENCE</scope>
    <source>
        <strain evidence="2">SP2T</strain>
    </source>
</reference>
<dbReference type="EMBL" id="CP074694">
    <property type="protein sequence ID" value="QVL32867.1"/>
    <property type="molecule type" value="Genomic_DNA"/>
</dbReference>